<dbReference type="Proteomes" id="UP000250235">
    <property type="component" value="Unassembled WGS sequence"/>
</dbReference>
<dbReference type="AlphaFoldDB" id="A0A2Z7B932"/>
<protein>
    <submittedName>
        <fullName evidence="1">Uncharacterized protein</fullName>
    </submittedName>
</protein>
<name>A0A2Z7B932_9LAMI</name>
<keyword evidence="2" id="KW-1185">Reference proteome</keyword>
<evidence type="ECO:0000313" key="1">
    <source>
        <dbReference type="EMBL" id="KZV30762.1"/>
    </source>
</evidence>
<reference evidence="1 2" key="1">
    <citation type="journal article" date="2015" name="Proc. Natl. Acad. Sci. U.S.A.">
        <title>The resurrection genome of Boea hygrometrica: A blueprint for survival of dehydration.</title>
        <authorList>
            <person name="Xiao L."/>
            <person name="Yang G."/>
            <person name="Zhang L."/>
            <person name="Yang X."/>
            <person name="Zhao S."/>
            <person name="Ji Z."/>
            <person name="Zhou Q."/>
            <person name="Hu M."/>
            <person name="Wang Y."/>
            <person name="Chen M."/>
            <person name="Xu Y."/>
            <person name="Jin H."/>
            <person name="Xiao X."/>
            <person name="Hu G."/>
            <person name="Bao F."/>
            <person name="Hu Y."/>
            <person name="Wan P."/>
            <person name="Li L."/>
            <person name="Deng X."/>
            <person name="Kuang T."/>
            <person name="Xiang C."/>
            <person name="Zhu J.K."/>
            <person name="Oliver M.J."/>
            <person name="He Y."/>
        </authorList>
    </citation>
    <scope>NUCLEOTIDE SEQUENCE [LARGE SCALE GENOMIC DNA]</scope>
    <source>
        <strain evidence="2">cv. XS01</strain>
    </source>
</reference>
<organism evidence="1 2">
    <name type="scientific">Dorcoceras hygrometricum</name>
    <dbReference type="NCBI Taxonomy" id="472368"/>
    <lineage>
        <taxon>Eukaryota</taxon>
        <taxon>Viridiplantae</taxon>
        <taxon>Streptophyta</taxon>
        <taxon>Embryophyta</taxon>
        <taxon>Tracheophyta</taxon>
        <taxon>Spermatophyta</taxon>
        <taxon>Magnoliopsida</taxon>
        <taxon>eudicotyledons</taxon>
        <taxon>Gunneridae</taxon>
        <taxon>Pentapetalae</taxon>
        <taxon>asterids</taxon>
        <taxon>lamiids</taxon>
        <taxon>Lamiales</taxon>
        <taxon>Gesneriaceae</taxon>
        <taxon>Didymocarpoideae</taxon>
        <taxon>Trichosporeae</taxon>
        <taxon>Loxocarpinae</taxon>
        <taxon>Dorcoceras</taxon>
    </lineage>
</organism>
<proteinExistence type="predicted"/>
<dbReference type="EMBL" id="KV007860">
    <property type="protein sequence ID" value="KZV30762.1"/>
    <property type="molecule type" value="Genomic_DNA"/>
</dbReference>
<sequence>MEELRVTGAENKRLGQIALNSPKKLEELDTRGGDRRRESEGRDIRRARLVRIDREEEELASSGCTWYEVKASTLKKSDIPLIKDKTWMFDRFEVIIPEVEDRIHRPLWVSTLFM</sequence>
<gene>
    <name evidence="1" type="ORF">F511_40712</name>
</gene>
<accession>A0A2Z7B932</accession>
<evidence type="ECO:0000313" key="2">
    <source>
        <dbReference type="Proteomes" id="UP000250235"/>
    </source>
</evidence>